<dbReference type="AlphaFoldDB" id="A0A8B9RJE7"/>
<dbReference type="Ensembl" id="ENSAMXT00005051713.1">
    <property type="protein sequence ID" value="ENSAMXP00005047642.1"/>
    <property type="gene ID" value="ENSAMXG00005021851.1"/>
</dbReference>
<reference evidence="1" key="1">
    <citation type="submission" date="2025-08" db="UniProtKB">
        <authorList>
            <consortium name="Ensembl"/>
        </authorList>
    </citation>
    <scope>IDENTIFICATION</scope>
</reference>
<evidence type="ECO:0000313" key="1">
    <source>
        <dbReference type="Ensembl" id="ENSAMXP00005047642.1"/>
    </source>
</evidence>
<dbReference type="Proteomes" id="UP000694621">
    <property type="component" value="Unplaced"/>
</dbReference>
<name>A0A8B9RJE7_ASTMX</name>
<proteinExistence type="predicted"/>
<sequence length="95" mass="10635">MLLYSCQQWHLTCVNGPLFEQTSVFVHFPAVTGSVLPRNGEHFLILKKTKTIDNVLIIRVQPELLLSVEIGVLCWELAVRSSFIHSREGGGAFPT</sequence>
<organism evidence="1 2">
    <name type="scientific">Astyanax mexicanus</name>
    <name type="common">Blind cave fish</name>
    <name type="synonym">Astyanax fasciatus mexicanus</name>
    <dbReference type="NCBI Taxonomy" id="7994"/>
    <lineage>
        <taxon>Eukaryota</taxon>
        <taxon>Metazoa</taxon>
        <taxon>Chordata</taxon>
        <taxon>Craniata</taxon>
        <taxon>Vertebrata</taxon>
        <taxon>Euteleostomi</taxon>
        <taxon>Actinopterygii</taxon>
        <taxon>Neopterygii</taxon>
        <taxon>Teleostei</taxon>
        <taxon>Ostariophysi</taxon>
        <taxon>Characiformes</taxon>
        <taxon>Characoidei</taxon>
        <taxon>Acestrorhamphidae</taxon>
        <taxon>Acestrorhamphinae</taxon>
        <taxon>Astyanax</taxon>
    </lineage>
</organism>
<protein>
    <submittedName>
        <fullName evidence="1">Uncharacterized protein</fullName>
    </submittedName>
</protein>
<evidence type="ECO:0000313" key="2">
    <source>
        <dbReference type="Proteomes" id="UP000694621"/>
    </source>
</evidence>
<accession>A0A8B9RJE7</accession>